<sequence length="310" mass="35120">MITDKTPNLEQLVDISRPLKTQYPSWSDFMQARKTGRNPGKLTVLFHPMIDQNPSDLTYIYSTLDFIDTQAKRLSVAPIVTFDQPLAPEAEFWLARLDRNSLCPNTVTLMSSGKAVSRALRGHILVDSALNSPLVDRVFPLASKYENSVFCTSESKVHSDSSERNHELHVVKNFKTLLYGVYSKEMNPYLAMFLSYSAVKSSIGINRTTQLWLQYIDMVAILGAFNKAERTGNWLLQFMTMEEKLPFFAAAGHHLYLISGLVYLQQMASLQTTYKESSRCEEDLIDYGIDCQLTYSSSKHACELLKVLEG</sequence>
<proteinExistence type="predicted"/>
<organism evidence="1 2">
    <name type="scientific">Mya arenaria</name>
    <name type="common">Soft-shell clam</name>
    <dbReference type="NCBI Taxonomy" id="6604"/>
    <lineage>
        <taxon>Eukaryota</taxon>
        <taxon>Metazoa</taxon>
        <taxon>Spiralia</taxon>
        <taxon>Lophotrochozoa</taxon>
        <taxon>Mollusca</taxon>
        <taxon>Bivalvia</taxon>
        <taxon>Autobranchia</taxon>
        <taxon>Heteroconchia</taxon>
        <taxon>Euheterodonta</taxon>
        <taxon>Imparidentia</taxon>
        <taxon>Neoheterodontei</taxon>
        <taxon>Myida</taxon>
        <taxon>Myoidea</taxon>
        <taxon>Myidae</taxon>
        <taxon>Mya</taxon>
    </lineage>
</organism>
<protein>
    <submittedName>
        <fullName evidence="1">Uncharacterized protein</fullName>
    </submittedName>
</protein>
<gene>
    <name evidence="1" type="ORF">MAR_010620</name>
</gene>
<reference evidence="1" key="1">
    <citation type="submission" date="2022-11" db="EMBL/GenBank/DDBJ databases">
        <title>Centuries of genome instability and evolution in soft-shell clam transmissible cancer (bioRxiv).</title>
        <authorList>
            <person name="Hart S.F.M."/>
            <person name="Yonemitsu M.A."/>
            <person name="Giersch R.M."/>
            <person name="Beal B.F."/>
            <person name="Arriagada G."/>
            <person name="Davis B.W."/>
            <person name="Ostrander E.A."/>
            <person name="Goff S.P."/>
            <person name="Metzger M.J."/>
        </authorList>
    </citation>
    <scope>NUCLEOTIDE SEQUENCE</scope>
    <source>
        <strain evidence="1">MELC-2E11</strain>
        <tissue evidence="1">Siphon/mantle</tissue>
    </source>
</reference>
<keyword evidence="2" id="KW-1185">Reference proteome</keyword>
<evidence type="ECO:0000313" key="2">
    <source>
        <dbReference type="Proteomes" id="UP001164746"/>
    </source>
</evidence>
<dbReference type="Proteomes" id="UP001164746">
    <property type="component" value="Chromosome 4"/>
</dbReference>
<accession>A0ABY7E5J9</accession>
<name>A0ABY7E5J9_MYAAR</name>
<evidence type="ECO:0000313" key="1">
    <source>
        <dbReference type="EMBL" id="WAR04062.1"/>
    </source>
</evidence>
<dbReference type="EMBL" id="CP111015">
    <property type="protein sequence ID" value="WAR04062.1"/>
    <property type="molecule type" value="Genomic_DNA"/>
</dbReference>